<keyword evidence="2" id="KW-1133">Transmembrane helix</keyword>
<feature type="transmembrane region" description="Helical" evidence="2">
    <location>
        <begin position="7"/>
        <end position="27"/>
    </location>
</feature>
<accession>A0A1W2TKT9</accession>
<feature type="region of interest" description="Disordered" evidence="1">
    <location>
        <begin position="625"/>
        <end position="665"/>
    </location>
</feature>
<dbReference type="AlphaFoldDB" id="A0A1W2TKT9"/>
<dbReference type="STRING" id="77044.A0A1W2TKT9"/>
<keyword evidence="4" id="KW-1185">Reference proteome</keyword>
<feature type="region of interest" description="Disordered" evidence="1">
    <location>
        <begin position="679"/>
        <end position="713"/>
    </location>
</feature>
<dbReference type="EMBL" id="DF977462">
    <property type="protein sequence ID" value="GAP88889.1"/>
    <property type="molecule type" value="Genomic_DNA"/>
</dbReference>
<keyword evidence="2" id="KW-0472">Membrane</keyword>
<dbReference type="OrthoDB" id="5322539at2759"/>
<protein>
    <submittedName>
        <fullName evidence="3">Uncharacterized protein</fullName>
    </submittedName>
</protein>
<evidence type="ECO:0000313" key="4">
    <source>
        <dbReference type="Proteomes" id="UP000054516"/>
    </source>
</evidence>
<feature type="transmembrane region" description="Helical" evidence="2">
    <location>
        <begin position="123"/>
        <end position="142"/>
    </location>
</feature>
<organism evidence="3">
    <name type="scientific">Rosellinia necatrix</name>
    <name type="common">White root-rot fungus</name>
    <dbReference type="NCBI Taxonomy" id="77044"/>
    <lineage>
        <taxon>Eukaryota</taxon>
        <taxon>Fungi</taxon>
        <taxon>Dikarya</taxon>
        <taxon>Ascomycota</taxon>
        <taxon>Pezizomycotina</taxon>
        <taxon>Sordariomycetes</taxon>
        <taxon>Xylariomycetidae</taxon>
        <taxon>Xylariales</taxon>
        <taxon>Xylariaceae</taxon>
        <taxon>Rosellinia</taxon>
    </lineage>
</organism>
<evidence type="ECO:0000313" key="3">
    <source>
        <dbReference type="EMBL" id="GAP88889.1"/>
    </source>
</evidence>
<dbReference type="PANTHER" id="PTHR35041:SF6">
    <property type="entry name" value="FORMYLMETHIONINE DEFORMYLASE-LIKE PROTEIN-RELATED"/>
    <property type="match status" value="1"/>
</dbReference>
<dbReference type="OMA" id="FPFNLKC"/>
<reference evidence="3" key="1">
    <citation type="submission" date="2016-03" db="EMBL/GenBank/DDBJ databases">
        <title>Draft genome sequence of Rosellinia necatrix.</title>
        <authorList>
            <person name="Kanematsu S."/>
        </authorList>
    </citation>
    <scope>NUCLEOTIDE SEQUENCE [LARGE SCALE GENOMIC DNA]</scope>
    <source>
        <strain evidence="3">W97</strain>
    </source>
</reference>
<proteinExistence type="predicted"/>
<gene>
    <name evidence="3" type="ORF">SAMD00023353_1700480</name>
</gene>
<keyword evidence="2" id="KW-0812">Transmembrane</keyword>
<sequence length="713" mass="77480">MLRGFQVFWRAPASILGSLLAGVLMSVGHHLYYASFEGTPAEGDRIILGYKFSNQTFITAVGTTFALIVRAFLLFAVSGAYVQVFWHAATHARKVNTLGEIDAMFSILSSLIAFRHGSAWRKYPVLLLIALIAWLLPIAFTIPPASLSVRINTPVATSALETVPNFDFASLRYVDSMPRANSRSPGVANRSSDYQYEYIYNCPSIEVQKVASAVAAEGAILPITPPTPDSNWQLEFYGPSLSCYPMDDDTRLQVESHIAHYTWGTFPDCAACHCQEPFGYIAWSNAQPDESNPFSGLDPQLKGNQQGSSSFLAIMPGEVGLYEGGNDICAKSNLTTKLHPLGPGNRTFLQCDLHNSSYHAVFNYESGRQSIDVQVDRMEIVPVMDSIFLPNISDPVSGPASVHASLLRQLSYVAIADAFWQFIQGSVSSKSTSHELQINTTIGSTALLDTPELSFLSSRDWLSPLTSTLQGELWLTNTSKGQSLSSPRDVKPDKSLQNAMEEMFQNITMSLISSELLQPNATSEFAPPMPIVTTTTYKSTYQYSSRQLWIAYGVAIAVSSLASAVGLLAVFINDANYSNDFSSVYRTAHSSRLDAKIQAEDMKPADPLPEYLARAALYIGNSHSLAEPVPGGDDPQTAVATPTERSGEAPAQRGMEITEGEDDGSRSVALAFSTIGEVSAPSTPRIETRVADVPEPAEAEATRPVSNLRTATR</sequence>
<evidence type="ECO:0000256" key="2">
    <source>
        <dbReference type="SAM" id="Phobius"/>
    </source>
</evidence>
<evidence type="ECO:0000256" key="1">
    <source>
        <dbReference type="SAM" id="MobiDB-lite"/>
    </source>
</evidence>
<feature type="transmembrane region" description="Helical" evidence="2">
    <location>
        <begin position="548"/>
        <end position="572"/>
    </location>
</feature>
<dbReference type="PANTHER" id="PTHR35041">
    <property type="entry name" value="MEDIATOR OF RNA POLYMERASE II TRANSCRIPTION SUBUNIT 1"/>
    <property type="match status" value="1"/>
</dbReference>
<dbReference type="Proteomes" id="UP000054516">
    <property type="component" value="Unassembled WGS sequence"/>
</dbReference>
<feature type="transmembrane region" description="Helical" evidence="2">
    <location>
        <begin position="57"/>
        <end position="86"/>
    </location>
</feature>
<name>A0A1W2TKT9_ROSNE</name>
<feature type="compositionally biased region" description="Polar residues" evidence="1">
    <location>
        <begin position="704"/>
        <end position="713"/>
    </location>
</feature>